<organism evidence="1 2">
    <name type="scientific">Caerostris darwini</name>
    <dbReference type="NCBI Taxonomy" id="1538125"/>
    <lineage>
        <taxon>Eukaryota</taxon>
        <taxon>Metazoa</taxon>
        <taxon>Ecdysozoa</taxon>
        <taxon>Arthropoda</taxon>
        <taxon>Chelicerata</taxon>
        <taxon>Arachnida</taxon>
        <taxon>Araneae</taxon>
        <taxon>Araneomorphae</taxon>
        <taxon>Entelegynae</taxon>
        <taxon>Araneoidea</taxon>
        <taxon>Araneidae</taxon>
        <taxon>Caerostris</taxon>
    </lineage>
</organism>
<comment type="caution">
    <text evidence="1">The sequence shown here is derived from an EMBL/GenBank/DDBJ whole genome shotgun (WGS) entry which is preliminary data.</text>
</comment>
<sequence length="107" mass="12411">MNEIIIHARNELNNENAPKLIWRRVQQHLNWKNYPSSLWQGSKPRAPRLRLSQMSGSVRCCKKCSVSLQTALSHFSFSFSASRCLFQSSVLESSKLVDHFLRIPRLL</sequence>
<accession>A0AAV4T1K2</accession>
<name>A0AAV4T1K2_9ARAC</name>
<protein>
    <submittedName>
        <fullName evidence="1">Uncharacterized protein</fullName>
    </submittedName>
</protein>
<dbReference type="AlphaFoldDB" id="A0AAV4T1K2"/>
<reference evidence="1 2" key="1">
    <citation type="submission" date="2021-06" db="EMBL/GenBank/DDBJ databases">
        <title>Caerostris darwini draft genome.</title>
        <authorList>
            <person name="Kono N."/>
            <person name="Arakawa K."/>
        </authorList>
    </citation>
    <scope>NUCLEOTIDE SEQUENCE [LARGE SCALE GENOMIC DNA]</scope>
</reference>
<evidence type="ECO:0000313" key="2">
    <source>
        <dbReference type="Proteomes" id="UP001054837"/>
    </source>
</evidence>
<keyword evidence="2" id="KW-1185">Reference proteome</keyword>
<dbReference type="Proteomes" id="UP001054837">
    <property type="component" value="Unassembled WGS sequence"/>
</dbReference>
<gene>
    <name evidence="1" type="ORF">CDAR_539261</name>
</gene>
<evidence type="ECO:0000313" key="1">
    <source>
        <dbReference type="EMBL" id="GIY39554.1"/>
    </source>
</evidence>
<dbReference type="EMBL" id="BPLQ01008818">
    <property type="protein sequence ID" value="GIY39554.1"/>
    <property type="molecule type" value="Genomic_DNA"/>
</dbReference>
<proteinExistence type="predicted"/>